<feature type="transmembrane region" description="Helical" evidence="9">
    <location>
        <begin position="78"/>
        <end position="96"/>
    </location>
</feature>
<dbReference type="PANTHER" id="PTHR43528:SF7">
    <property type="entry name" value="MFS TRANSPORTER"/>
    <property type="match status" value="1"/>
</dbReference>
<keyword evidence="6" id="KW-0769">Symport</keyword>
<keyword evidence="3" id="KW-0813">Transport</keyword>
<evidence type="ECO:0000256" key="7">
    <source>
        <dbReference type="ARBA" id="ARBA00022989"/>
    </source>
</evidence>
<sequence length="419" mass="45694">MQGDYRYPIIATAAGGAIEMYDFSIFLFLSDYLSAVFLPLAKQGGYLAAGLMVTGYIARPLGGIMFGYLGDCLGRKKTFLYSLMLMSIATFGIALLPDASNQGIVAYVWLMVFRVLQGVSAGGEIPLGYVFVSENSNHHNRGCVVAQFGAGCEFGYLAGFLCCQLLMLFLSDKDIVAWGWRLLFLFGGAMGGIAYAIRLCTLESRGFLDASRNSGRSNFPPADVVVHYYREILTGIGIALKDAGALACLLSIYKLFPSAVGLSGRDFLSMFVLSLSIGIPFIIIGGKLSDMMGRKWIIHFSAMVTGLLSALGLLIDFLPLGIFFWLFVMSVAVFSAFGRGVYPRVVLDSFPTRLRCSGFALSYNVGFALFTALGVWLSGVYAQYSFKFPLCYMLCCSLVAFMAARRIPERHTLTISHIP</sequence>
<evidence type="ECO:0000256" key="4">
    <source>
        <dbReference type="ARBA" id="ARBA00022475"/>
    </source>
</evidence>
<comment type="caution">
    <text evidence="11">The sequence shown here is derived from an EMBL/GenBank/DDBJ whole genome shotgun (WGS) entry which is preliminary data.</text>
</comment>
<evidence type="ECO:0000256" key="8">
    <source>
        <dbReference type="ARBA" id="ARBA00023136"/>
    </source>
</evidence>
<evidence type="ECO:0000256" key="2">
    <source>
        <dbReference type="ARBA" id="ARBA00008240"/>
    </source>
</evidence>
<keyword evidence="7 9" id="KW-1133">Transmembrane helix</keyword>
<feature type="transmembrane region" description="Helical" evidence="9">
    <location>
        <begin position="267"/>
        <end position="284"/>
    </location>
</feature>
<dbReference type="Gene3D" id="1.20.1250.20">
    <property type="entry name" value="MFS general substrate transporter like domains"/>
    <property type="match status" value="1"/>
</dbReference>
<dbReference type="InterPro" id="IPR051084">
    <property type="entry name" value="H+-coupled_symporters"/>
</dbReference>
<dbReference type="InterPro" id="IPR011701">
    <property type="entry name" value="MFS"/>
</dbReference>
<feature type="transmembrane region" description="Helical" evidence="9">
    <location>
        <begin position="296"/>
        <end position="315"/>
    </location>
</feature>
<dbReference type="Proteomes" id="UP001500604">
    <property type="component" value="Unassembled WGS sequence"/>
</dbReference>
<evidence type="ECO:0000313" key="11">
    <source>
        <dbReference type="EMBL" id="GAA4651805.1"/>
    </source>
</evidence>
<dbReference type="PROSITE" id="PS00217">
    <property type="entry name" value="SUGAR_TRANSPORT_2"/>
    <property type="match status" value="1"/>
</dbReference>
<proteinExistence type="inferred from homology"/>
<keyword evidence="12" id="KW-1185">Reference proteome</keyword>
<dbReference type="PROSITE" id="PS00216">
    <property type="entry name" value="SUGAR_TRANSPORT_1"/>
    <property type="match status" value="1"/>
</dbReference>
<organism evidence="11 12">
    <name type="scientific">Kistimonas scapharcae</name>
    <dbReference type="NCBI Taxonomy" id="1036133"/>
    <lineage>
        <taxon>Bacteria</taxon>
        <taxon>Pseudomonadati</taxon>
        <taxon>Pseudomonadota</taxon>
        <taxon>Gammaproteobacteria</taxon>
        <taxon>Oceanospirillales</taxon>
        <taxon>Endozoicomonadaceae</taxon>
        <taxon>Kistimonas</taxon>
    </lineage>
</organism>
<feature type="domain" description="Major facilitator superfamily (MFS) profile" evidence="10">
    <location>
        <begin position="8"/>
        <end position="411"/>
    </location>
</feature>
<feature type="transmembrane region" description="Helical" evidence="9">
    <location>
        <begin position="321"/>
        <end position="342"/>
    </location>
</feature>
<evidence type="ECO:0000256" key="3">
    <source>
        <dbReference type="ARBA" id="ARBA00022448"/>
    </source>
</evidence>
<comment type="similarity">
    <text evidence="2">Belongs to the major facilitator superfamily. Metabolite:H+ Symporter (MHS) family (TC 2.A.1.6) family.</text>
</comment>
<feature type="transmembrane region" description="Helical" evidence="9">
    <location>
        <begin position="46"/>
        <end position="66"/>
    </location>
</feature>
<feature type="transmembrane region" description="Helical" evidence="9">
    <location>
        <begin position="108"/>
        <end position="132"/>
    </location>
</feature>
<dbReference type="RefSeq" id="WP_345198254.1">
    <property type="nucleotide sequence ID" value="NZ_BAABFL010000463.1"/>
</dbReference>
<evidence type="ECO:0000256" key="1">
    <source>
        <dbReference type="ARBA" id="ARBA00004651"/>
    </source>
</evidence>
<keyword evidence="8 9" id="KW-0472">Membrane</keyword>
<accession>A0ABP8V956</accession>
<reference evidence="12" key="1">
    <citation type="journal article" date="2019" name="Int. J. Syst. Evol. Microbiol.">
        <title>The Global Catalogue of Microorganisms (GCM) 10K type strain sequencing project: providing services to taxonomists for standard genome sequencing and annotation.</title>
        <authorList>
            <consortium name="The Broad Institute Genomics Platform"/>
            <consortium name="The Broad Institute Genome Sequencing Center for Infectious Disease"/>
            <person name="Wu L."/>
            <person name="Ma J."/>
        </authorList>
    </citation>
    <scope>NUCLEOTIDE SEQUENCE [LARGE SCALE GENOMIC DNA]</scope>
    <source>
        <strain evidence="12">JCM 17805</strain>
    </source>
</reference>
<feature type="transmembrane region" description="Helical" evidence="9">
    <location>
        <begin position="354"/>
        <end position="378"/>
    </location>
</feature>
<evidence type="ECO:0000259" key="10">
    <source>
        <dbReference type="PROSITE" id="PS50850"/>
    </source>
</evidence>
<protein>
    <submittedName>
        <fullName evidence="11">MFS transporter</fullName>
    </submittedName>
</protein>
<dbReference type="InterPro" id="IPR036259">
    <property type="entry name" value="MFS_trans_sf"/>
</dbReference>
<feature type="transmembrane region" description="Helical" evidence="9">
    <location>
        <begin position="175"/>
        <end position="197"/>
    </location>
</feature>
<dbReference type="PANTHER" id="PTHR43528">
    <property type="entry name" value="ALPHA-KETOGLUTARATE PERMEASE"/>
    <property type="match status" value="1"/>
</dbReference>
<keyword evidence="5 9" id="KW-0812">Transmembrane</keyword>
<evidence type="ECO:0000256" key="9">
    <source>
        <dbReference type="SAM" id="Phobius"/>
    </source>
</evidence>
<dbReference type="SUPFAM" id="SSF103473">
    <property type="entry name" value="MFS general substrate transporter"/>
    <property type="match status" value="1"/>
</dbReference>
<comment type="subcellular location">
    <subcellularLocation>
        <location evidence="1">Cell membrane</location>
        <topology evidence="1">Multi-pass membrane protein</topology>
    </subcellularLocation>
</comment>
<feature type="transmembrane region" description="Helical" evidence="9">
    <location>
        <begin position="144"/>
        <end position="169"/>
    </location>
</feature>
<dbReference type="EMBL" id="BAABFL010000463">
    <property type="protein sequence ID" value="GAA4651805.1"/>
    <property type="molecule type" value="Genomic_DNA"/>
</dbReference>
<keyword evidence="4" id="KW-1003">Cell membrane</keyword>
<evidence type="ECO:0000313" key="12">
    <source>
        <dbReference type="Proteomes" id="UP001500604"/>
    </source>
</evidence>
<dbReference type="Pfam" id="PF07690">
    <property type="entry name" value="MFS_1"/>
    <property type="match status" value="1"/>
</dbReference>
<feature type="transmembrane region" description="Helical" evidence="9">
    <location>
        <begin position="232"/>
        <end position="255"/>
    </location>
</feature>
<dbReference type="InterPro" id="IPR020846">
    <property type="entry name" value="MFS_dom"/>
</dbReference>
<evidence type="ECO:0000256" key="5">
    <source>
        <dbReference type="ARBA" id="ARBA00022692"/>
    </source>
</evidence>
<name>A0ABP8V956_9GAMM</name>
<dbReference type="InterPro" id="IPR005829">
    <property type="entry name" value="Sugar_transporter_CS"/>
</dbReference>
<evidence type="ECO:0000256" key="6">
    <source>
        <dbReference type="ARBA" id="ARBA00022847"/>
    </source>
</evidence>
<gene>
    <name evidence="11" type="ORF">GCM10023116_40890</name>
</gene>
<feature type="transmembrane region" description="Helical" evidence="9">
    <location>
        <begin position="384"/>
        <end position="404"/>
    </location>
</feature>
<dbReference type="PROSITE" id="PS50850">
    <property type="entry name" value="MFS"/>
    <property type="match status" value="1"/>
</dbReference>